<dbReference type="PANTHER" id="PTHR37309">
    <property type="entry name" value="SLR0284 PROTEIN"/>
    <property type="match status" value="1"/>
</dbReference>
<dbReference type="EMBL" id="CYZR01000002">
    <property type="protein sequence ID" value="CUN58581.1"/>
    <property type="molecule type" value="Genomic_DNA"/>
</dbReference>
<dbReference type="InterPro" id="IPR007165">
    <property type="entry name" value="Phage_holin_4_2"/>
</dbReference>
<feature type="transmembrane region" description="Helical" evidence="1">
    <location>
        <begin position="58"/>
        <end position="81"/>
    </location>
</feature>
<proteinExistence type="predicted"/>
<evidence type="ECO:0000256" key="1">
    <source>
        <dbReference type="SAM" id="Phobius"/>
    </source>
</evidence>
<feature type="transmembrane region" description="Helical" evidence="1">
    <location>
        <begin position="24"/>
        <end position="46"/>
    </location>
</feature>
<accession>A0ABP2ARS2</accession>
<name>A0ABP2ARS2_SARVE</name>
<dbReference type="Pfam" id="PF04020">
    <property type="entry name" value="Phage_holin_4_2"/>
    <property type="match status" value="1"/>
</dbReference>
<keyword evidence="3" id="KW-1185">Reference proteome</keyword>
<evidence type="ECO:0000313" key="3">
    <source>
        <dbReference type="Proteomes" id="UP000095488"/>
    </source>
</evidence>
<organism evidence="2 3">
    <name type="scientific">Sarcina ventriculi</name>
    <name type="common">Clostridium ventriculi</name>
    <dbReference type="NCBI Taxonomy" id="1267"/>
    <lineage>
        <taxon>Bacteria</taxon>
        <taxon>Bacillati</taxon>
        <taxon>Bacillota</taxon>
        <taxon>Clostridia</taxon>
        <taxon>Eubacteriales</taxon>
        <taxon>Clostridiaceae</taxon>
        <taxon>Sarcina</taxon>
    </lineage>
</organism>
<gene>
    <name evidence="2" type="ORF">ERS852473_00553</name>
</gene>
<sequence>MKRLIISLLFSALSLYICSHLMNGMYIGSIGTLIVLSIVIGALNITVKPIMKFFSFPITILTFGLFSLVINAIILKLAFFLVPNASLVGFFNAIIASILLSFLNWIFNGLVR</sequence>
<protein>
    <submittedName>
        <fullName evidence="2">Membrane protein of uncharacterized function</fullName>
    </submittedName>
</protein>
<dbReference type="Proteomes" id="UP000095488">
    <property type="component" value="Unassembled WGS sequence"/>
</dbReference>
<evidence type="ECO:0000313" key="2">
    <source>
        <dbReference type="EMBL" id="CUN58581.1"/>
    </source>
</evidence>
<dbReference type="PANTHER" id="PTHR37309:SF1">
    <property type="entry name" value="SLR0284 PROTEIN"/>
    <property type="match status" value="1"/>
</dbReference>
<keyword evidence="1" id="KW-0812">Transmembrane</keyword>
<comment type="caution">
    <text evidence="2">The sequence shown here is derived from an EMBL/GenBank/DDBJ whole genome shotgun (WGS) entry which is preliminary data.</text>
</comment>
<keyword evidence="1" id="KW-0472">Membrane</keyword>
<dbReference type="RefSeq" id="WP_055257444.1">
    <property type="nucleotide sequence ID" value="NZ_BCMV01000083.1"/>
</dbReference>
<reference evidence="2 3" key="1">
    <citation type="submission" date="2015-09" db="EMBL/GenBank/DDBJ databases">
        <authorList>
            <consortium name="Pathogen Informatics"/>
            <person name="Wu L."/>
            <person name="Ma J."/>
        </authorList>
    </citation>
    <scope>NUCLEOTIDE SEQUENCE [LARGE SCALE GENOMIC DNA]</scope>
    <source>
        <strain evidence="2 3">2789STDY5834858</strain>
    </source>
</reference>
<feature type="transmembrane region" description="Helical" evidence="1">
    <location>
        <begin position="87"/>
        <end position="107"/>
    </location>
</feature>
<keyword evidence="1" id="KW-1133">Transmembrane helix</keyword>